<dbReference type="AlphaFoldDB" id="A0A4S9F1Y2"/>
<evidence type="ECO:0000313" key="3">
    <source>
        <dbReference type="EMBL" id="THX41411.1"/>
    </source>
</evidence>
<proteinExistence type="predicted"/>
<name>A0A4S9F1Y2_AURPU</name>
<dbReference type="EMBL" id="QZAV01000034">
    <property type="protein sequence ID" value="THX41411.1"/>
    <property type="molecule type" value="Genomic_DNA"/>
</dbReference>
<reference evidence="3 4" key="1">
    <citation type="submission" date="2018-10" db="EMBL/GenBank/DDBJ databases">
        <title>Fifty Aureobasidium pullulans genomes reveal a recombining polyextremotolerant generalist.</title>
        <authorList>
            <person name="Gostincar C."/>
            <person name="Turk M."/>
            <person name="Zajc J."/>
            <person name="Gunde-Cimerman N."/>
        </authorList>
    </citation>
    <scope>NUCLEOTIDE SEQUENCE [LARGE SCALE GENOMIC DNA]</scope>
    <source>
        <strain evidence="3 4">EXF-9785</strain>
    </source>
</reference>
<feature type="signal peptide" evidence="1">
    <location>
        <begin position="1"/>
        <end position="21"/>
    </location>
</feature>
<dbReference type="InterPro" id="IPR030395">
    <property type="entry name" value="GP_PDE_dom"/>
</dbReference>
<evidence type="ECO:0000256" key="1">
    <source>
        <dbReference type="SAM" id="SignalP"/>
    </source>
</evidence>
<dbReference type="Proteomes" id="UP000308953">
    <property type="component" value="Unassembled WGS sequence"/>
</dbReference>
<gene>
    <name evidence="3" type="ORF">D6D10_02747</name>
</gene>
<accession>A0A4S9F1Y2</accession>
<dbReference type="InterPro" id="IPR017946">
    <property type="entry name" value="PLC-like_Pdiesterase_TIM-brl"/>
</dbReference>
<dbReference type="Pfam" id="PF03009">
    <property type="entry name" value="GDPD"/>
    <property type="match status" value="1"/>
</dbReference>
<feature type="chain" id="PRO_5020501387" description="GP-PDE domain-containing protein" evidence="1">
    <location>
        <begin position="22"/>
        <end position="370"/>
    </location>
</feature>
<dbReference type="SUPFAM" id="SSF51695">
    <property type="entry name" value="PLC-like phosphodiesterases"/>
    <property type="match status" value="1"/>
</dbReference>
<feature type="domain" description="GP-PDE" evidence="2">
    <location>
        <begin position="27"/>
        <end position="145"/>
    </location>
</feature>
<evidence type="ECO:0000259" key="2">
    <source>
        <dbReference type="Pfam" id="PF03009"/>
    </source>
</evidence>
<sequence length="370" mass="40392">MHCSPLATLLTLVILVKPLFAYQTIAHRGLFHDVNDHNALAGNSVNAMYRAEALGPPSVEFDLRLSSDNQVLVFHDMISNRATSNDNYGGRLDAVDVGSHPAILVKSRPANSWIGTGLKSFGRNGRIVLADGAQKLETLDSMLSHFKNLNNPNFWLILDIQDPVIFSRAAAAVNAHGLSRTVFLKFFATKAINSKGIKYNGANTCYQYARKNHLSDLQIIPQINDGELHFEGEIAYLNVFNTKLSVREYLQCWADAQKAHSGNGAALMPIVSASVPANNEVAFNTARDTLAWAKSAGRKTMSILPNPDAGRIINTQCTFVKAARFDESARKAKLAFVEIAKPDYVVLDFVIWAIADGLATSLATSSIFAD</sequence>
<keyword evidence="1" id="KW-0732">Signal</keyword>
<evidence type="ECO:0000313" key="4">
    <source>
        <dbReference type="Proteomes" id="UP000308953"/>
    </source>
</evidence>
<dbReference type="GO" id="GO:0008081">
    <property type="term" value="F:phosphoric diester hydrolase activity"/>
    <property type="evidence" value="ECO:0007669"/>
    <property type="project" value="InterPro"/>
</dbReference>
<comment type="caution">
    <text evidence="3">The sequence shown here is derived from an EMBL/GenBank/DDBJ whole genome shotgun (WGS) entry which is preliminary data.</text>
</comment>
<dbReference type="Gene3D" id="3.20.20.190">
    <property type="entry name" value="Phosphatidylinositol (PI) phosphodiesterase"/>
    <property type="match status" value="1"/>
</dbReference>
<protein>
    <recommendedName>
        <fullName evidence="2">GP-PDE domain-containing protein</fullName>
    </recommendedName>
</protein>
<dbReference type="GO" id="GO:0006629">
    <property type="term" value="P:lipid metabolic process"/>
    <property type="evidence" value="ECO:0007669"/>
    <property type="project" value="InterPro"/>
</dbReference>
<organism evidence="3 4">
    <name type="scientific">Aureobasidium pullulans</name>
    <name type="common">Black yeast</name>
    <name type="synonym">Pullularia pullulans</name>
    <dbReference type="NCBI Taxonomy" id="5580"/>
    <lineage>
        <taxon>Eukaryota</taxon>
        <taxon>Fungi</taxon>
        <taxon>Dikarya</taxon>
        <taxon>Ascomycota</taxon>
        <taxon>Pezizomycotina</taxon>
        <taxon>Dothideomycetes</taxon>
        <taxon>Dothideomycetidae</taxon>
        <taxon>Dothideales</taxon>
        <taxon>Saccotheciaceae</taxon>
        <taxon>Aureobasidium</taxon>
    </lineage>
</organism>